<dbReference type="PATRIC" id="fig|1401659.3.peg.2354"/>
<dbReference type="HOGENOM" id="CLU_3215150_0_0_6"/>
<name>V5TZP0_9ENTR</name>
<dbReference type="AlphaFoldDB" id="V5TZP0"/>
<dbReference type="KEGG" id="csi:P262_03341"/>
<accession>V5TZP0</accession>
<dbReference type="Proteomes" id="UP000018545">
    <property type="component" value="Chromosome"/>
</dbReference>
<proteinExistence type="predicted"/>
<gene>
    <name evidence="1" type="ORF">P262_03341</name>
</gene>
<protein>
    <submittedName>
        <fullName evidence="1">Uncharacterized protein</fullName>
    </submittedName>
</protein>
<organism evidence="1 2">
    <name type="scientific">Cronobacter malonaticus</name>
    <dbReference type="NCBI Taxonomy" id="413503"/>
    <lineage>
        <taxon>Bacteria</taxon>
        <taxon>Pseudomonadati</taxon>
        <taxon>Pseudomonadota</taxon>
        <taxon>Gammaproteobacteria</taxon>
        <taxon>Enterobacterales</taxon>
        <taxon>Enterobacteriaceae</taxon>
        <taxon>Cronobacter</taxon>
    </lineage>
</organism>
<dbReference type="EMBL" id="CP006731">
    <property type="protein sequence ID" value="AHB70741.1"/>
    <property type="molecule type" value="Genomic_DNA"/>
</dbReference>
<reference evidence="1 2" key="1">
    <citation type="journal article" date="2014" name="Genome Announc.">
        <title>Complete Genome Sequence of Cronobacter sakazakii Strain CMCC 45402.</title>
        <authorList>
            <person name="Zhao Z."/>
            <person name="Wang L."/>
            <person name="Wang B."/>
            <person name="Liang H."/>
            <person name="Ye Q."/>
            <person name="Zeng M."/>
        </authorList>
    </citation>
    <scope>NUCLEOTIDE SEQUENCE [LARGE SCALE GENOMIC DNA]</scope>
    <source>
        <strain evidence="2">45402</strain>
    </source>
</reference>
<sequence length="44" mass="4836">MTIVKSGANPILLHHDGANALKRGAFSWQIPVTITNPEQYFINA</sequence>
<evidence type="ECO:0000313" key="1">
    <source>
        <dbReference type="EMBL" id="AHB70741.1"/>
    </source>
</evidence>
<evidence type="ECO:0000313" key="2">
    <source>
        <dbReference type="Proteomes" id="UP000018545"/>
    </source>
</evidence>